<dbReference type="EMBL" id="BAABIC010000007">
    <property type="protein sequence ID" value="GAA4688898.1"/>
    <property type="molecule type" value="Genomic_DNA"/>
</dbReference>
<sequence>MPGPTVAAMTTHGRDPDPDRSSAPGPSADPGPASAWQRVVCVVLGMCAGHVEALRTRLAACLALRSCDGSLREARRWARAHRVPWDPLEGGLHALGARCDCEALEVVERE</sequence>
<dbReference type="Proteomes" id="UP001500325">
    <property type="component" value="Unassembled WGS sequence"/>
</dbReference>
<organism evidence="2 3">
    <name type="scientific">Pseudonocardia yuanmonensis</name>
    <dbReference type="NCBI Taxonomy" id="1095914"/>
    <lineage>
        <taxon>Bacteria</taxon>
        <taxon>Bacillati</taxon>
        <taxon>Actinomycetota</taxon>
        <taxon>Actinomycetes</taxon>
        <taxon>Pseudonocardiales</taxon>
        <taxon>Pseudonocardiaceae</taxon>
        <taxon>Pseudonocardia</taxon>
    </lineage>
</organism>
<protein>
    <recommendedName>
        <fullName evidence="4">DUF2695 domain-containing protein</fullName>
    </recommendedName>
</protein>
<proteinExistence type="predicted"/>
<keyword evidence="3" id="KW-1185">Reference proteome</keyword>
<name>A0ABP8WGB2_9PSEU</name>
<dbReference type="Pfam" id="PF10905">
    <property type="entry name" value="DUF2695"/>
    <property type="match status" value="1"/>
</dbReference>
<accession>A0ABP8WGB2</accession>
<comment type="caution">
    <text evidence="2">The sequence shown here is derived from an EMBL/GenBank/DDBJ whole genome shotgun (WGS) entry which is preliminary data.</text>
</comment>
<evidence type="ECO:0000256" key="1">
    <source>
        <dbReference type="SAM" id="MobiDB-lite"/>
    </source>
</evidence>
<gene>
    <name evidence="2" type="ORF">GCM10023215_26280</name>
</gene>
<dbReference type="InterPro" id="IPR024248">
    <property type="entry name" value="DUF2695"/>
</dbReference>
<evidence type="ECO:0000313" key="2">
    <source>
        <dbReference type="EMBL" id="GAA4688898.1"/>
    </source>
</evidence>
<reference evidence="3" key="1">
    <citation type="journal article" date="2019" name="Int. J. Syst. Evol. Microbiol.">
        <title>The Global Catalogue of Microorganisms (GCM) 10K type strain sequencing project: providing services to taxonomists for standard genome sequencing and annotation.</title>
        <authorList>
            <consortium name="The Broad Institute Genomics Platform"/>
            <consortium name="The Broad Institute Genome Sequencing Center for Infectious Disease"/>
            <person name="Wu L."/>
            <person name="Ma J."/>
        </authorList>
    </citation>
    <scope>NUCLEOTIDE SEQUENCE [LARGE SCALE GENOMIC DNA]</scope>
    <source>
        <strain evidence="3">JCM 18055</strain>
    </source>
</reference>
<evidence type="ECO:0000313" key="3">
    <source>
        <dbReference type="Proteomes" id="UP001500325"/>
    </source>
</evidence>
<evidence type="ECO:0008006" key="4">
    <source>
        <dbReference type="Google" id="ProtNLM"/>
    </source>
</evidence>
<feature type="compositionally biased region" description="Low complexity" evidence="1">
    <location>
        <begin position="21"/>
        <end position="33"/>
    </location>
</feature>
<feature type="region of interest" description="Disordered" evidence="1">
    <location>
        <begin position="1"/>
        <end position="33"/>
    </location>
</feature>